<dbReference type="RefSeq" id="WP_188633432.1">
    <property type="nucleotide sequence ID" value="NZ_BMNQ01000041.1"/>
</dbReference>
<name>A0A917PZV1_9BACI</name>
<dbReference type="Pfam" id="PF00534">
    <property type="entry name" value="Glycos_transf_1"/>
    <property type="match status" value="1"/>
</dbReference>
<dbReference type="PANTHER" id="PTHR12526:SF630">
    <property type="entry name" value="GLYCOSYLTRANSFERASE"/>
    <property type="match status" value="1"/>
</dbReference>
<evidence type="ECO:0000259" key="2">
    <source>
        <dbReference type="Pfam" id="PF09318"/>
    </source>
</evidence>
<keyword evidence="4" id="KW-1185">Reference proteome</keyword>
<accession>A0A917PZV1</accession>
<dbReference type="PANTHER" id="PTHR12526">
    <property type="entry name" value="GLYCOSYLTRANSFERASE"/>
    <property type="match status" value="1"/>
</dbReference>
<dbReference type="InterPro" id="IPR001296">
    <property type="entry name" value="Glyco_trans_1"/>
</dbReference>
<dbReference type="SUPFAM" id="SSF53756">
    <property type="entry name" value="UDP-Glycosyltransferase/glycogen phosphorylase"/>
    <property type="match status" value="1"/>
</dbReference>
<reference evidence="3" key="2">
    <citation type="submission" date="2020-09" db="EMBL/GenBank/DDBJ databases">
        <authorList>
            <person name="Sun Q."/>
            <person name="Ohkuma M."/>
        </authorList>
    </citation>
    <scope>NUCLEOTIDE SEQUENCE</scope>
    <source>
        <strain evidence="3">JCM 12580</strain>
    </source>
</reference>
<evidence type="ECO:0000313" key="3">
    <source>
        <dbReference type="EMBL" id="GGK01620.1"/>
    </source>
</evidence>
<dbReference type="GO" id="GO:0016757">
    <property type="term" value="F:glycosyltransferase activity"/>
    <property type="evidence" value="ECO:0007669"/>
    <property type="project" value="InterPro"/>
</dbReference>
<keyword evidence="3" id="KW-0808">Transferase</keyword>
<dbReference type="AlphaFoldDB" id="A0A917PZV1"/>
<sequence length="505" mass="58756">MQNVTPIILSNSVDIKRGGLTKAIFTRANTLVAKYKRVIILTLSFQQNHQEIIEEIYNKGLLSRNVEVHNMFEDLNTDKKYNKKNRITKTGKAKGYTVFKDTKQKEYPSYRYYSNGLYVMYKRFNQDESLQFIDYMSEARHRTKREEYNQQGYVTRISHMDIVKNKPRLHRYFDNKGKCYASVWADPNTGKTGRVNLHGKSPKEFKTMEQLKKYWIENKLKKIKQPVIMTDKRDMDWLALKLKHNNLKRVAVIHNNHFNKPFDNTAEVKENYKVLFDNLDNFDKVVFLTQEQKDDVKRLFGERGNLVVIPHPAKQVNKNEQNMSIDDFNPYKAVTLARYEKQKRLDQSIKAFKIVVENIPSAEYHIYGFGKEEGNLHNLIKDLKLQDNVKLRGYAEDVSAVYKSAACSILTSDYEGFGMVLAESLVNGTPAVTYDSKYGPYDIVRDGIDGYVVAKGDIEELADKVIKIMDSKSLRDDLSKNALEVGKRFSRKDYSNCWLSLLNDI</sequence>
<dbReference type="Proteomes" id="UP000658382">
    <property type="component" value="Unassembled WGS sequence"/>
</dbReference>
<feature type="domain" description="Glycosyl transferase family 1" evidence="1">
    <location>
        <begin position="330"/>
        <end position="483"/>
    </location>
</feature>
<dbReference type="Gene3D" id="3.40.50.2000">
    <property type="entry name" value="Glycogen Phosphorylase B"/>
    <property type="match status" value="3"/>
</dbReference>
<dbReference type="EMBL" id="BMNQ01000041">
    <property type="protein sequence ID" value="GGK01620.1"/>
    <property type="molecule type" value="Genomic_DNA"/>
</dbReference>
<gene>
    <name evidence="3" type="ORF">GCM10007063_24910</name>
</gene>
<reference evidence="3" key="1">
    <citation type="journal article" date="2014" name="Int. J. Syst. Evol. Microbiol.">
        <title>Complete genome sequence of Corynebacterium casei LMG S-19264T (=DSM 44701T), isolated from a smear-ripened cheese.</title>
        <authorList>
            <consortium name="US DOE Joint Genome Institute (JGI-PGF)"/>
            <person name="Walter F."/>
            <person name="Albersmeier A."/>
            <person name="Kalinowski J."/>
            <person name="Ruckert C."/>
        </authorList>
    </citation>
    <scope>NUCLEOTIDE SEQUENCE</scope>
    <source>
        <strain evidence="3">JCM 12580</strain>
    </source>
</reference>
<feature type="domain" description="Glycosyl transferase 1" evidence="2">
    <location>
        <begin position="10"/>
        <end position="181"/>
    </location>
</feature>
<comment type="caution">
    <text evidence="3">The sequence shown here is derived from an EMBL/GenBank/DDBJ whole genome shotgun (WGS) entry which is preliminary data.</text>
</comment>
<dbReference type="Pfam" id="PF09318">
    <property type="entry name" value="Glyco_trans_A_1"/>
    <property type="match status" value="1"/>
</dbReference>
<dbReference type="InterPro" id="IPR015397">
    <property type="entry name" value="Glyco_trans_A_1"/>
</dbReference>
<proteinExistence type="predicted"/>
<evidence type="ECO:0000259" key="1">
    <source>
        <dbReference type="Pfam" id="PF00534"/>
    </source>
</evidence>
<evidence type="ECO:0000313" key="4">
    <source>
        <dbReference type="Proteomes" id="UP000658382"/>
    </source>
</evidence>
<protein>
    <submittedName>
        <fullName evidence="3">Glycosyl transferase family 1</fullName>
    </submittedName>
</protein>
<organism evidence="3 4">
    <name type="scientific">Lentibacillus kapialis</name>
    <dbReference type="NCBI Taxonomy" id="340214"/>
    <lineage>
        <taxon>Bacteria</taxon>
        <taxon>Bacillati</taxon>
        <taxon>Bacillota</taxon>
        <taxon>Bacilli</taxon>
        <taxon>Bacillales</taxon>
        <taxon>Bacillaceae</taxon>
        <taxon>Lentibacillus</taxon>
    </lineage>
</organism>